<evidence type="ECO:0000256" key="4">
    <source>
        <dbReference type="RuleBase" id="RU000389"/>
    </source>
</evidence>
<accession>A0ABV8QEY1</accession>
<name>A0ABV8QEY1_9GAMM</name>
<dbReference type="Proteomes" id="UP001595798">
    <property type="component" value="Unassembled WGS sequence"/>
</dbReference>
<keyword evidence="2" id="KW-0488">Methylation</keyword>
<dbReference type="PROSITE" id="PS00409">
    <property type="entry name" value="PROKAR_NTER_METHYL"/>
    <property type="match status" value="1"/>
</dbReference>
<comment type="caution">
    <text evidence="6">The sequence shown here is derived from an EMBL/GenBank/DDBJ whole genome shotgun (WGS) entry which is preliminary data.</text>
</comment>
<evidence type="ECO:0000313" key="7">
    <source>
        <dbReference type="Proteomes" id="UP001595798"/>
    </source>
</evidence>
<dbReference type="Gene3D" id="3.30.700.10">
    <property type="entry name" value="Glycoprotein, Type 4 Pilin"/>
    <property type="match status" value="1"/>
</dbReference>
<dbReference type="InterPro" id="IPR045584">
    <property type="entry name" value="Pilin-like"/>
</dbReference>
<reference evidence="7" key="1">
    <citation type="journal article" date="2019" name="Int. J. Syst. Evol. Microbiol.">
        <title>The Global Catalogue of Microorganisms (GCM) 10K type strain sequencing project: providing services to taxonomists for standard genome sequencing and annotation.</title>
        <authorList>
            <consortium name="The Broad Institute Genomics Platform"/>
            <consortium name="The Broad Institute Genome Sequencing Center for Infectious Disease"/>
            <person name="Wu L."/>
            <person name="Ma J."/>
        </authorList>
    </citation>
    <scope>NUCLEOTIDE SEQUENCE [LARGE SCALE GENOMIC DNA]</scope>
    <source>
        <strain evidence="7">CECT 7297</strain>
    </source>
</reference>
<dbReference type="RefSeq" id="WP_379885777.1">
    <property type="nucleotide sequence ID" value="NZ_JBHSDI010000007.1"/>
</dbReference>
<evidence type="ECO:0000256" key="3">
    <source>
        <dbReference type="ARBA" id="ARBA00029638"/>
    </source>
</evidence>
<dbReference type="SUPFAM" id="SSF54523">
    <property type="entry name" value="Pili subunits"/>
    <property type="match status" value="1"/>
</dbReference>
<sequence length="168" mass="18294">MNRNVRFSQGFTLIELMVVVSIIGILASIALPRYQDYIQRGQMAEALSLAAPVMEAVNSYYREYLEFPADNTVAGVPEPELLPSNYVTGIEVSEGAIHVRLGNKIGAPLQGKTLTLRPARVEGSPVSPISWLCGYDTPVPGMAAVGENRTDIAPELLPHSCRERRVEG</sequence>
<dbReference type="Pfam" id="PF07963">
    <property type="entry name" value="N_methyl"/>
    <property type="match status" value="1"/>
</dbReference>
<protein>
    <recommendedName>
        <fullName evidence="3">Pilin</fullName>
    </recommendedName>
</protein>
<evidence type="ECO:0000256" key="2">
    <source>
        <dbReference type="ARBA" id="ARBA00022481"/>
    </source>
</evidence>
<evidence type="ECO:0000313" key="6">
    <source>
        <dbReference type="EMBL" id="MFC4258322.1"/>
    </source>
</evidence>
<dbReference type="InterPro" id="IPR001082">
    <property type="entry name" value="Pilin"/>
</dbReference>
<keyword evidence="5" id="KW-0812">Transmembrane</keyword>
<keyword evidence="4" id="KW-0281">Fimbrium</keyword>
<proteinExistence type="inferred from homology"/>
<gene>
    <name evidence="6" type="ORF">ACFOZ5_04645</name>
</gene>
<keyword evidence="7" id="KW-1185">Reference proteome</keyword>
<comment type="similarity">
    <text evidence="1 4">Belongs to the N-Me-Phe pilin family.</text>
</comment>
<dbReference type="InterPro" id="IPR012902">
    <property type="entry name" value="N_methyl_site"/>
</dbReference>
<dbReference type="EMBL" id="JBHSDI010000007">
    <property type="protein sequence ID" value="MFC4258322.1"/>
    <property type="molecule type" value="Genomic_DNA"/>
</dbReference>
<dbReference type="Pfam" id="PF00114">
    <property type="entry name" value="Pilin"/>
    <property type="match status" value="1"/>
</dbReference>
<dbReference type="PANTHER" id="PTHR30093">
    <property type="entry name" value="GENERAL SECRETION PATHWAY PROTEIN G"/>
    <property type="match status" value="1"/>
</dbReference>
<dbReference type="NCBIfam" id="TIGR02532">
    <property type="entry name" value="IV_pilin_GFxxxE"/>
    <property type="match status" value="1"/>
</dbReference>
<keyword evidence="5" id="KW-1133">Transmembrane helix</keyword>
<evidence type="ECO:0000256" key="5">
    <source>
        <dbReference type="SAM" id="Phobius"/>
    </source>
</evidence>
<evidence type="ECO:0000256" key="1">
    <source>
        <dbReference type="ARBA" id="ARBA00005233"/>
    </source>
</evidence>
<feature type="transmembrane region" description="Helical" evidence="5">
    <location>
        <begin position="12"/>
        <end position="31"/>
    </location>
</feature>
<organism evidence="6 7">
    <name type="scientific">Marinobacter lacisalsi</name>
    <dbReference type="NCBI Taxonomy" id="475979"/>
    <lineage>
        <taxon>Bacteria</taxon>
        <taxon>Pseudomonadati</taxon>
        <taxon>Pseudomonadota</taxon>
        <taxon>Gammaproteobacteria</taxon>
        <taxon>Pseudomonadales</taxon>
        <taxon>Marinobacteraceae</taxon>
        <taxon>Marinobacter</taxon>
    </lineage>
</organism>
<keyword evidence="5" id="KW-0472">Membrane</keyword>
<dbReference type="PANTHER" id="PTHR30093:SF34">
    <property type="entry name" value="PREPILIN PEPTIDASE-DEPENDENT PROTEIN D"/>
    <property type="match status" value="1"/>
</dbReference>